<gene>
    <name evidence="2" type="ORF">ALEPTO_LOCUS3306</name>
</gene>
<dbReference type="EMBL" id="CAJVPS010000600">
    <property type="protein sequence ID" value="CAG8497453.1"/>
    <property type="molecule type" value="Genomic_DNA"/>
</dbReference>
<sequence length="89" mass="9751">MFKAEEYVKGFTKLDSLNCQKSIIGNAEKAYDPQTLRQKTRSLQPYSHGAGPYTATQPRSPNPQSLGAYSSHNTGPPALLPQPRSLTDT</sequence>
<proteinExistence type="predicted"/>
<accession>A0A9N8ZIX2</accession>
<dbReference type="Proteomes" id="UP000789508">
    <property type="component" value="Unassembled WGS sequence"/>
</dbReference>
<feature type="compositionally biased region" description="Polar residues" evidence="1">
    <location>
        <begin position="35"/>
        <end position="45"/>
    </location>
</feature>
<name>A0A9N8ZIX2_9GLOM</name>
<comment type="caution">
    <text evidence="2">The sequence shown here is derived from an EMBL/GenBank/DDBJ whole genome shotgun (WGS) entry which is preliminary data.</text>
</comment>
<feature type="region of interest" description="Disordered" evidence="1">
    <location>
        <begin position="26"/>
        <end position="89"/>
    </location>
</feature>
<protein>
    <submittedName>
        <fullName evidence="2">9682_t:CDS:1</fullName>
    </submittedName>
</protein>
<keyword evidence="3" id="KW-1185">Reference proteome</keyword>
<organism evidence="2 3">
    <name type="scientific">Ambispora leptoticha</name>
    <dbReference type="NCBI Taxonomy" id="144679"/>
    <lineage>
        <taxon>Eukaryota</taxon>
        <taxon>Fungi</taxon>
        <taxon>Fungi incertae sedis</taxon>
        <taxon>Mucoromycota</taxon>
        <taxon>Glomeromycotina</taxon>
        <taxon>Glomeromycetes</taxon>
        <taxon>Archaeosporales</taxon>
        <taxon>Ambisporaceae</taxon>
        <taxon>Ambispora</taxon>
    </lineage>
</organism>
<feature type="compositionally biased region" description="Polar residues" evidence="1">
    <location>
        <begin position="54"/>
        <end position="74"/>
    </location>
</feature>
<evidence type="ECO:0000313" key="3">
    <source>
        <dbReference type="Proteomes" id="UP000789508"/>
    </source>
</evidence>
<reference evidence="2" key="1">
    <citation type="submission" date="2021-06" db="EMBL/GenBank/DDBJ databases">
        <authorList>
            <person name="Kallberg Y."/>
            <person name="Tangrot J."/>
            <person name="Rosling A."/>
        </authorList>
    </citation>
    <scope>NUCLEOTIDE SEQUENCE</scope>
    <source>
        <strain evidence="2">FL130A</strain>
    </source>
</reference>
<dbReference type="AlphaFoldDB" id="A0A9N8ZIX2"/>
<evidence type="ECO:0000313" key="2">
    <source>
        <dbReference type="EMBL" id="CAG8497453.1"/>
    </source>
</evidence>
<evidence type="ECO:0000256" key="1">
    <source>
        <dbReference type="SAM" id="MobiDB-lite"/>
    </source>
</evidence>